<dbReference type="CDD" id="cd09630">
    <property type="entry name" value="CDH_like_cytochrome"/>
    <property type="match status" value="1"/>
</dbReference>
<keyword evidence="6 7" id="KW-0472">Membrane</keyword>
<feature type="chain" id="PRO_5024849508" evidence="8">
    <location>
        <begin position="17"/>
        <end position="387"/>
    </location>
</feature>
<dbReference type="AlphaFoldDB" id="A0A5N5D2Z6"/>
<dbReference type="Proteomes" id="UP000325902">
    <property type="component" value="Unassembled WGS sequence"/>
</dbReference>
<dbReference type="OrthoDB" id="19261at2759"/>
<keyword evidence="4" id="KW-0249">Electron transport</keyword>
<evidence type="ECO:0000256" key="6">
    <source>
        <dbReference type="ARBA" id="ARBA00023136"/>
    </source>
</evidence>
<reference evidence="10 11" key="1">
    <citation type="journal article" date="2019" name="Sci. Rep.">
        <title>A multi-omics analysis of the grapevine pathogen Lasiodiplodia theobromae reveals that temperature affects the expression of virulence- and pathogenicity-related genes.</title>
        <authorList>
            <person name="Felix C."/>
            <person name="Meneses R."/>
            <person name="Goncalves M.F.M."/>
            <person name="Tilleman L."/>
            <person name="Duarte A.S."/>
            <person name="Jorrin-Novo J.V."/>
            <person name="Van de Peer Y."/>
            <person name="Deforce D."/>
            <person name="Van Nieuwerburgh F."/>
            <person name="Esteves A.C."/>
            <person name="Alves A."/>
        </authorList>
    </citation>
    <scope>NUCLEOTIDE SEQUENCE [LARGE SCALE GENOMIC DNA]</scope>
    <source>
        <strain evidence="10 11">LA-SOL3</strain>
    </source>
</reference>
<evidence type="ECO:0000313" key="11">
    <source>
        <dbReference type="Proteomes" id="UP000325902"/>
    </source>
</evidence>
<dbReference type="Pfam" id="PF16010">
    <property type="entry name" value="CDH-cyt"/>
    <property type="match status" value="1"/>
</dbReference>
<evidence type="ECO:0000259" key="9">
    <source>
        <dbReference type="PROSITE" id="PS50939"/>
    </source>
</evidence>
<keyword evidence="5 7" id="KW-1133">Transmembrane helix</keyword>
<dbReference type="GO" id="GO:0016020">
    <property type="term" value="C:membrane"/>
    <property type="evidence" value="ECO:0007669"/>
    <property type="project" value="UniProtKB-SubCell"/>
</dbReference>
<sequence>MRSKLAVFGFVLTTYAQVSRQCKDDVCYSLNIPQETASTGMGDIYFQITGPTNYTWIGLGQGSSMTGSRLFVMYTSADGSNVTVSPRLGTGYNLPQFDNATQLSVLEGSGVTDGTMTANVRCTNCQNWSDSGSMSFQSASATWMHAKAAGDPLNSDNPNQGIPFHGPSYGTYEWDFADAKGGDNPNPFTSAEANSNTGTQIDNKDIGSTKRRILTAHGVLACMAFVIFFPTGAISLRMLHFRGAVWVHVGMQGFAFLMFIIAFGMGIYLTKDNYASETHPTIGKVALVMLFIQFILGHLHHRFFKKNARRGYWSHGHLWLGRIVITLGIVNGGLGLELADQGKGAYIAYGVVAGIVWFLYVAVAVYGELTRKNRGTTDETQDQEGKA</sequence>
<comment type="subcellular location">
    <subcellularLocation>
        <location evidence="1">Membrane</location>
    </subcellularLocation>
</comment>
<evidence type="ECO:0000256" key="1">
    <source>
        <dbReference type="ARBA" id="ARBA00004370"/>
    </source>
</evidence>
<keyword evidence="8" id="KW-0732">Signal</keyword>
<feature type="transmembrane region" description="Helical" evidence="7">
    <location>
        <begin position="213"/>
        <end position="233"/>
    </location>
</feature>
<evidence type="ECO:0000256" key="3">
    <source>
        <dbReference type="ARBA" id="ARBA00022692"/>
    </source>
</evidence>
<keyword evidence="3 7" id="KW-0812">Transmembrane</keyword>
<evidence type="ECO:0000256" key="2">
    <source>
        <dbReference type="ARBA" id="ARBA00022448"/>
    </source>
</evidence>
<keyword evidence="11" id="KW-1185">Reference proteome</keyword>
<evidence type="ECO:0000256" key="7">
    <source>
        <dbReference type="SAM" id="Phobius"/>
    </source>
</evidence>
<evidence type="ECO:0000256" key="4">
    <source>
        <dbReference type="ARBA" id="ARBA00022982"/>
    </source>
</evidence>
<dbReference type="SMART" id="SM00665">
    <property type="entry name" value="B561"/>
    <property type="match status" value="1"/>
</dbReference>
<dbReference type="PROSITE" id="PS50939">
    <property type="entry name" value="CYTOCHROME_B561"/>
    <property type="match status" value="1"/>
</dbReference>
<feature type="transmembrane region" description="Helical" evidence="7">
    <location>
        <begin position="345"/>
        <end position="366"/>
    </location>
</feature>
<organism evidence="10 11">
    <name type="scientific">Lasiodiplodia theobromae</name>
    <dbReference type="NCBI Taxonomy" id="45133"/>
    <lineage>
        <taxon>Eukaryota</taxon>
        <taxon>Fungi</taxon>
        <taxon>Dikarya</taxon>
        <taxon>Ascomycota</taxon>
        <taxon>Pezizomycotina</taxon>
        <taxon>Dothideomycetes</taxon>
        <taxon>Dothideomycetes incertae sedis</taxon>
        <taxon>Botryosphaeriales</taxon>
        <taxon>Botryosphaeriaceae</taxon>
        <taxon>Lasiodiplodia</taxon>
    </lineage>
</organism>
<protein>
    <submittedName>
        <fullName evidence="10">Cytochrome b561 and DOMON domain-containing protein</fullName>
    </submittedName>
</protein>
<feature type="transmembrane region" description="Helical" evidence="7">
    <location>
        <begin position="281"/>
        <end position="299"/>
    </location>
</feature>
<keyword evidence="2" id="KW-0813">Transport</keyword>
<dbReference type="PANTHER" id="PTHR47797:SF1">
    <property type="entry name" value="CYTOCHROME B561 DOMAIN-CONTAINING PROTEIN-RELATED"/>
    <property type="match status" value="1"/>
</dbReference>
<feature type="domain" description="Cytochrome b561" evidence="9">
    <location>
        <begin position="176"/>
        <end position="372"/>
    </location>
</feature>
<accession>A0A5N5D2Z6</accession>
<dbReference type="CDD" id="cd08760">
    <property type="entry name" value="Cyt_b561_FRRS1_like"/>
    <property type="match status" value="1"/>
</dbReference>
<feature type="signal peptide" evidence="8">
    <location>
        <begin position="1"/>
        <end position="16"/>
    </location>
</feature>
<dbReference type="InterPro" id="IPR015920">
    <property type="entry name" value="Cellobiose_DH-like_cyt"/>
</dbReference>
<comment type="caution">
    <text evidence="10">The sequence shown here is derived from an EMBL/GenBank/DDBJ whole genome shotgun (WGS) entry which is preliminary data.</text>
</comment>
<dbReference type="EMBL" id="VCHE01000089">
    <property type="protein sequence ID" value="KAB2571927.1"/>
    <property type="molecule type" value="Genomic_DNA"/>
</dbReference>
<evidence type="ECO:0000256" key="8">
    <source>
        <dbReference type="SAM" id="SignalP"/>
    </source>
</evidence>
<dbReference type="Gene3D" id="1.20.120.1770">
    <property type="match status" value="1"/>
</dbReference>
<dbReference type="Gene3D" id="2.60.40.1210">
    <property type="entry name" value="Cellobiose dehydrogenase, cytochrome domain"/>
    <property type="match status" value="1"/>
</dbReference>
<dbReference type="SUPFAM" id="SSF49344">
    <property type="entry name" value="CBD9-like"/>
    <property type="match status" value="1"/>
</dbReference>
<feature type="transmembrane region" description="Helical" evidence="7">
    <location>
        <begin position="245"/>
        <end position="269"/>
    </location>
</feature>
<evidence type="ECO:0000256" key="5">
    <source>
        <dbReference type="ARBA" id="ARBA00022989"/>
    </source>
</evidence>
<dbReference type="InterPro" id="IPR006593">
    <property type="entry name" value="Cyt_b561/ferric_Rdtase_TM"/>
</dbReference>
<evidence type="ECO:0000313" key="10">
    <source>
        <dbReference type="EMBL" id="KAB2571927.1"/>
    </source>
</evidence>
<gene>
    <name evidence="10" type="ORF">DBV05_g9400</name>
</gene>
<proteinExistence type="predicted"/>
<name>A0A5N5D2Z6_9PEZI</name>
<dbReference type="PANTHER" id="PTHR47797">
    <property type="entry name" value="DEHYDROGENASE, PUTATIVE (AFU_ORTHOLOGUE AFUA_8G05805)-RELATED"/>
    <property type="match status" value="1"/>
</dbReference>
<feature type="transmembrane region" description="Helical" evidence="7">
    <location>
        <begin position="319"/>
        <end position="339"/>
    </location>
</feature>